<gene>
    <name evidence="1" type="ordered locus">cgR_0134</name>
</gene>
<sequence length="55" mass="6158">MAYLLSTIEPGTSWPRQLAELVEQFPTTEQIGIESMGLPPNWKDLTLWAQTSPPS</sequence>
<dbReference type="KEGG" id="cgt:cgR_0134"/>
<evidence type="ECO:0000313" key="1">
    <source>
        <dbReference type="EMBL" id="BAF53096.1"/>
    </source>
</evidence>
<dbReference type="Proteomes" id="UP000006698">
    <property type="component" value="Chromosome"/>
</dbReference>
<accession>A0AB72V7K6</accession>
<dbReference type="EMBL" id="AP009044">
    <property type="protein sequence ID" value="BAF53096.1"/>
    <property type="molecule type" value="Genomic_DNA"/>
</dbReference>
<organism evidence="1">
    <name type="scientific">Corynebacterium glutamicum (strain R)</name>
    <dbReference type="NCBI Taxonomy" id="340322"/>
    <lineage>
        <taxon>Bacteria</taxon>
        <taxon>Bacillati</taxon>
        <taxon>Actinomycetota</taxon>
        <taxon>Actinomycetes</taxon>
        <taxon>Mycobacteriales</taxon>
        <taxon>Corynebacteriaceae</taxon>
        <taxon>Corynebacterium</taxon>
    </lineage>
</organism>
<dbReference type="AlphaFoldDB" id="A0AB72V7K6"/>
<name>A0AB72V7K6_CORGB</name>
<reference evidence="1" key="1">
    <citation type="journal article" date="2007" name="Microbiology">
        <title>Comparative analysis of the Corynebacterium glutamicum group and complete genome sequence of strain R.</title>
        <authorList>
            <person name="Yukawa H."/>
            <person name="Omumasaba C.A."/>
            <person name="Nonaka H."/>
            <person name="Kos P."/>
            <person name="Okai N."/>
            <person name="Suzuki N."/>
            <person name="Suda M."/>
            <person name="Tsuge Y."/>
            <person name="Watanabe J."/>
            <person name="Ikeda Y."/>
            <person name="Vertes A.A."/>
            <person name="Inui M."/>
        </authorList>
    </citation>
    <scope>NUCLEOTIDE SEQUENCE</scope>
    <source>
        <strain evidence="1">R</strain>
    </source>
</reference>
<proteinExistence type="predicted"/>
<protein>
    <submittedName>
        <fullName evidence="1">Uncharacterized protein</fullName>
    </submittedName>
</protein>